<dbReference type="InterPro" id="IPR024079">
    <property type="entry name" value="MetalloPept_cat_dom_sf"/>
</dbReference>
<reference evidence="2 3" key="1">
    <citation type="journal article" date="2018" name="Front. Microbiol.">
        <title>Genomic and genetic insights into a cosmopolitan fungus, Paecilomyces variotii (Eurotiales).</title>
        <authorList>
            <person name="Urquhart A.S."/>
            <person name="Mondo S.J."/>
            <person name="Makela M.R."/>
            <person name="Hane J.K."/>
            <person name="Wiebenga A."/>
            <person name="He G."/>
            <person name="Mihaltcheva S."/>
            <person name="Pangilinan J."/>
            <person name="Lipzen A."/>
            <person name="Barry K."/>
            <person name="de Vries R.P."/>
            <person name="Grigoriev I.V."/>
            <person name="Idnurm A."/>
        </authorList>
    </citation>
    <scope>NUCLEOTIDE SEQUENCE [LARGE SCALE GENOMIC DNA]</scope>
    <source>
        <strain evidence="2 3">CBS 101075</strain>
    </source>
</reference>
<dbReference type="Gene3D" id="3.40.390.10">
    <property type="entry name" value="Collagenase (Catalytic Domain)"/>
    <property type="match status" value="1"/>
</dbReference>
<sequence length="317" mass="35085">MRSIFNTKGLLAAWIGLSTTAQLWPGVSAQWTMRNIVLDSVSCDTAATNYLAKAIYNIQSMLYSTISGLSTIKDNLGKAREDLEAADRAKLDLFMAMYGIFDPVDTDAISTAQTTVDTVATFANQLLGGLENDALEIGVCCNNDHLREIKGVYPVVYRSTVYPDMLLIPAEDNCDGNLRAMMQETTTFTRDIMTICPDSLPMTNPDTEYEEAWIAHIDQYDTGSLTGIQGEYMDDIVATTGEVTLLHELTHTESFFGASGVLEDMFTSEEENAYRWEKCFDLADNPETRANAVKNAETFAYFSAGKYDSVCIGLRKK</sequence>
<dbReference type="GO" id="GO:0008237">
    <property type="term" value="F:metallopeptidase activity"/>
    <property type="evidence" value="ECO:0007669"/>
    <property type="project" value="InterPro"/>
</dbReference>
<organism evidence="2 3">
    <name type="scientific">Byssochlamys spectabilis</name>
    <name type="common">Paecilomyces variotii</name>
    <dbReference type="NCBI Taxonomy" id="264951"/>
    <lineage>
        <taxon>Eukaryota</taxon>
        <taxon>Fungi</taxon>
        <taxon>Dikarya</taxon>
        <taxon>Ascomycota</taxon>
        <taxon>Pezizomycotina</taxon>
        <taxon>Eurotiomycetes</taxon>
        <taxon>Eurotiomycetidae</taxon>
        <taxon>Eurotiales</taxon>
        <taxon>Thermoascaceae</taxon>
        <taxon>Paecilomyces</taxon>
    </lineage>
</organism>
<comment type="caution">
    <text evidence="2">The sequence shown here is derived from an EMBL/GenBank/DDBJ whole genome shotgun (WGS) entry which is preliminary data.</text>
</comment>
<dbReference type="SUPFAM" id="SSF55486">
    <property type="entry name" value="Metalloproteases ('zincins'), catalytic domain"/>
    <property type="match status" value="1"/>
</dbReference>
<dbReference type="Proteomes" id="UP000283841">
    <property type="component" value="Unassembled WGS sequence"/>
</dbReference>
<keyword evidence="1" id="KW-0732">Signal</keyword>
<protein>
    <recommendedName>
        <fullName evidence="4">Lysine-specific metallo-endopeptidase domain-containing protein</fullName>
    </recommendedName>
</protein>
<evidence type="ECO:0000313" key="2">
    <source>
        <dbReference type="EMBL" id="RWQ91868.1"/>
    </source>
</evidence>
<feature type="signal peptide" evidence="1">
    <location>
        <begin position="1"/>
        <end position="29"/>
    </location>
</feature>
<feature type="chain" id="PRO_5019171236" description="Lysine-specific metallo-endopeptidase domain-containing protein" evidence="1">
    <location>
        <begin position="30"/>
        <end position="317"/>
    </location>
</feature>
<name>A0A443HJ49_BYSSP</name>
<dbReference type="RefSeq" id="XP_028481513.1">
    <property type="nucleotide sequence ID" value="XM_028631529.1"/>
</dbReference>
<keyword evidence="3" id="KW-1185">Reference proteome</keyword>
<dbReference type="AlphaFoldDB" id="A0A443HJ49"/>
<gene>
    <name evidence="2" type="ORF">C8Q69DRAFT_480440</name>
</gene>
<evidence type="ECO:0008006" key="4">
    <source>
        <dbReference type="Google" id="ProtNLM"/>
    </source>
</evidence>
<evidence type="ECO:0000313" key="3">
    <source>
        <dbReference type="Proteomes" id="UP000283841"/>
    </source>
</evidence>
<dbReference type="VEuPathDB" id="FungiDB:C8Q69DRAFT_480440"/>
<proteinExistence type="predicted"/>
<dbReference type="GeneID" id="39600806"/>
<evidence type="ECO:0000256" key="1">
    <source>
        <dbReference type="SAM" id="SignalP"/>
    </source>
</evidence>
<dbReference type="EMBL" id="RCNU01000015">
    <property type="protein sequence ID" value="RWQ91868.1"/>
    <property type="molecule type" value="Genomic_DNA"/>
</dbReference>
<accession>A0A443HJ49</accession>